<gene>
    <name evidence="1" type="ORF">AC499_5004</name>
</gene>
<dbReference type="EMBL" id="LGLK01000060">
    <property type="protein sequence ID" value="KPC16086.1"/>
    <property type="molecule type" value="Genomic_DNA"/>
</dbReference>
<comment type="caution">
    <text evidence="1">The sequence shown here is derived from an EMBL/GenBank/DDBJ whole genome shotgun (WGS) entry which is preliminary data.</text>
</comment>
<keyword evidence="2" id="KW-1185">Reference proteome</keyword>
<reference evidence="1 2" key="2">
    <citation type="submission" date="2015-10" db="EMBL/GenBank/DDBJ databases">
        <title>Comparative genomics and high-throughput reverse genetic screens identify a new phytobacterial MAMP and an Arabidopsis receptor required for immune elicitation.</title>
        <authorList>
            <person name="Mott G.A."/>
            <person name="Thakur S."/>
            <person name="Wang P.W."/>
            <person name="Desveaux D."/>
            <person name="Guttman D.S."/>
        </authorList>
    </citation>
    <scope>NUCLEOTIDE SEQUENCE [LARGE SCALE GENOMIC DNA]</scope>
    <source>
        <strain evidence="1 2">107</strain>
    </source>
</reference>
<accession>A0ABR5KNM5</accession>
<evidence type="ECO:0000313" key="2">
    <source>
        <dbReference type="Proteomes" id="UP000037943"/>
    </source>
</evidence>
<sequence length="60" mass="6693">MPTSQHSVNYGHPRHEIAPSQNVARVSQITPFDFHSFPVRVVDSVQGEPHFIAKDIAEAL</sequence>
<dbReference type="Proteomes" id="UP000037943">
    <property type="component" value="Unassembled WGS sequence"/>
</dbReference>
<dbReference type="RefSeq" id="WP_005743797.1">
    <property type="nucleotide sequence ID" value="NZ_CP020351.1"/>
</dbReference>
<proteinExistence type="predicted"/>
<reference evidence="1 2" key="1">
    <citation type="submission" date="2015-07" db="EMBL/GenBank/DDBJ databases">
        <authorList>
            <person name="O'Brien H.E."/>
            <person name="Thakur S."/>
            <person name="Gong Y."/>
            <person name="Wang P.W."/>
            <person name="Guttman D.S."/>
        </authorList>
    </citation>
    <scope>NUCLEOTIDE SEQUENCE [LARGE SCALE GENOMIC DNA]</scope>
    <source>
        <strain evidence="1 2">107</strain>
    </source>
</reference>
<evidence type="ECO:0000313" key="1">
    <source>
        <dbReference type="EMBL" id="KPC16086.1"/>
    </source>
</evidence>
<protein>
    <submittedName>
        <fullName evidence="1">Uncharacterized protein</fullName>
    </submittedName>
</protein>
<organism evidence="1 2">
    <name type="scientific">Pseudomonas amygdali pv. lachrymans</name>
    <name type="common">Pseudomonas syringae pv. lachrymans</name>
    <dbReference type="NCBI Taxonomy" id="53707"/>
    <lineage>
        <taxon>Bacteria</taxon>
        <taxon>Pseudomonadati</taxon>
        <taxon>Pseudomonadota</taxon>
        <taxon>Gammaproteobacteria</taxon>
        <taxon>Pseudomonadales</taxon>
        <taxon>Pseudomonadaceae</taxon>
        <taxon>Pseudomonas</taxon>
        <taxon>Pseudomonas amygdali</taxon>
    </lineage>
</organism>
<name>A0ABR5KNM5_PSEAV</name>